<reference evidence="2 3" key="1">
    <citation type="journal article" date="2013" name="BMC Genomics">
        <title>The genome and transcriptome of the pine saprophyte Ophiostoma piceae, and a comparison with the bark beetle-associated pine pathogen Grosmannia clavigera.</title>
        <authorList>
            <person name="Haridas S."/>
            <person name="Wang Y."/>
            <person name="Lim L."/>
            <person name="Massoumi Alamouti S."/>
            <person name="Jackman S."/>
            <person name="Docking R."/>
            <person name="Robertson G."/>
            <person name="Birol I."/>
            <person name="Bohlmann J."/>
            <person name="Breuil C."/>
        </authorList>
    </citation>
    <scope>NUCLEOTIDE SEQUENCE [LARGE SCALE GENOMIC DNA]</scope>
    <source>
        <strain evidence="2 3">UAMH 11346</strain>
    </source>
</reference>
<dbReference type="VEuPathDB" id="FungiDB:F503_04201"/>
<evidence type="ECO:0000313" key="3">
    <source>
        <dbReference type="Proteomes" id="UP000016923"/>
    </source>
</evidence>
<dbReference type="OMA" id="GWDEEHP"/>
<feature type="domain" description="2EXR" evidence="1">
    <location>
        <begin position="4"/>
        <end position="110"/>
    </location>
</feature>
<evidence type="ECO:0000313" key="2">
    <source>
        <dbReference type="EMBL" id="EPE08614.1"/>
    </source>
</evidence>
<keyword evidence="3" id="KW-1185">Reference proteome</keyword>
<name>S3C535_OPHP1</name>
<gene>
    <name evidence="2" type="ORF">F503_04201</name>
</gene>
<dbReference type="EMBL" id="KE148148">
    <property type="protein sequence ID" value="EPE08614.1"/>
    <property type="molecule type" value="Genomic_DNA"/>
</dbReference>
<dbReference type="OrthoDB" id="5242916at2759"/>
<dbReference type="Pfam" id="PF20150">
    <property type="entry name" value="2EXR"/>
    <property type="match status" value="1"/>
</dbReference>
<dbReference type="AlphaFoldDB" id="S3C535"/>
<accession>S3C535</accession>
<dbReference type="Proteomes" id="UP000016923">
    <property type="component" value="Unassembled WGS sequence"/>
</dbReference>
<protein>
    <recommendedName>
        <fullName evidence="1">2EXR domain-containing protein</fullName>
    </recommendedName>
</protein>
<organism evidence="2 3">
    <name type="scientific">Ophiostoma piceae (strain UAMH 11346)</name>
    <name type="common">Sap stain fungus</name>
    <dbReference type="NCBI Taxonomy" id="1262450"/>
    <lineage>
        <taxon>Eukaryota</taxon>
        <taxon>Fungi</taxon>
        <taxon>Dikarya</taxon>
        <taxon>Ascomycota</taxon>
        <taxon>Pezizomycotina</taxon>
        <taxon>Sordariomycetes</taxon>
        <taxon>Sordariomycetidae</taxon>
        <taxon>Ophiostomatales</taxon>
        <taxon>Ophiostomataceae</taxon>
        <taxon>Ophiostoma</taxon>
    </lineage>
</organism>
<dbReference type="InterPro" id="IPR045518">
    <property type="entry name" value="2EXR"/>
</dbReference>
<proteinExistence type="predicted"/>
<dbReference type="HOGENOM" id="CLU_050395_0_0_1"/>
<dbReference type="eggNOG" id="ENOG502SQFA">
    <property type="taxonomic scope" value="Eukaryota"/>
</dbReference>
<sequence>MKSFSRFSDLPPELRLSIWEAAVISPSVHVFDVCMPDLNGEPFQNAAEKRADVAFKRNLHTKGNDDTRYNKFKNTVFFDVLSGELDPSMYRWKMALASSCFDAFRVASPLRSLVTSGNSGNSSNSGNSVYLPGPDRLIHYDNEADILHLRFGPAQYCPKRPLPLPETNPDVVSIPSVSPSDPVIESSMLSDTAVETVDPSEPAEEFVENGLLDRQWSAELAVTIRTARRIAIDAGQTNALVNVNNNPILYDEIHMLASTMACALEVLYLVDSCSSGGCIDCEHDAVRPEALRRKRLLYNGLNDCAEPSPPCETGAVAATAPLESPPEIFHGIGMTYTQVFDLEGLGWTNQHPAYIFGKALGEAIREQQADAGAVIFKGVRVLVAENVQLHSALKP</sequence>
<evidence type="ECO:0000259" key="1">
    <source>
        <dbReference type="Pfam" id="PF20150"/>
    </source>
</evidence>